<name>A0A3P7MFI5_DIBLA</name>
<reference evidence="1 2" key="1">
    <citation type="submission" date="2018-11" db="EMBL/GenBank/DDBJ databases">
        <authorList>
            <consortium name="Pathogen Informatics"/>
        </authorList>
    </citation>
    <scope>NUCLEOTIDE SEQUENCE [LARGE SCALE GENOMIC DNA]</scope>
</reference>
<protein>
    <recommendedName>
        <fullName evidence="3">Cytosol aminopeptidase domain-containing protein</fullName>
    </recommendedName>
</protein>
<proteinExistence type="predicted"/>
<evidence type="ECO:0000313" key="1">
    <source>
        <dbReference type="EMBL" id="VDN28254.1"/>
    </source>
</evidence>
<sequence>MLGNGKSRSLKTTEIMEVAGNNIADLVEKNTLRKDDYEVNRPDTDDEFDLLQFNNKPETAKYRGFQMPAGFMAVASGLDKWGYQERKNKIAYTHLDVSASVGVKHMECTGTPTSLFISRYILPKVNSTKFPLEENPAKY</sequence>
<accession>A0A3P7MFI5</accession>
<gene>
    <name evidence="1" type="ORF">DILT_LOCUS15149</name>
</gene>
<evidence type="ECO:0008006" key="3">
    <source>
        <dbReference type="Google" id="ProtNLM"/>
    </source>
</evidence>
<keyword evidence="2" id="KW-1185">Reference proteome</keyword>
<dbReference type="Proteomes" id="UP000281553">
    <property type="component" value="Unassembled WGS sequence"/>
</dbReference>
<dbReference type="AlphaFoldDB" id="A0A3P7MFI5"/>
<organism evidence="1 2">
    <name type="scientific">Dibothriocephalus latus</name>
    <name type="common">Fish tapeworm</name>
    <name type="synonym">Diphyllobothrium latum</name>
    <dbReference type="NCBI Taxonomy" id="60516"/>
    <lineage>
        <taxon>Eukaryota</taxon>
        <taxon>Metazoa</taxon>
        <taxon>Spiralia</taxon>
        <taxon>Lophotrochozoa</taxon>
        <taxon>Platyhelminthes</taxon>
        <taxon>Cestoda</taxon>
        <taxon>Eucestoda</taxon>
        <taxon>Diphyllobothriidea</taxon>
        <taxon>Diphyllobothriidae</taxon>
        <taxon>Dibothriocephalus</taxon>
    </lineage>
</organism>
<evidence type="ECO:0000313" key="2">
    <source>
        <dbReference type="Proteomes" id="UP000281553"/>
    </source>
</evidence>
<dbReference type="EMBL" id="UYRU01077581">
    <property type="protein sequence ID" value="VDN28254.1"/>
    <property type="molecule type" value="Genomic_DNA"/>
</dbReference>